<keyword evidence="2" id="KW-1185">Reference proteome</keyword>
<organism evidence="1 2">
    <name type="scientific">Elysia crispata</name>
    <name type="common">lettuce slug</name>
    <dbReference type="NCBI Taxonomy" id="231223"/>
    <lineage>
        <taxon>Eukaryota</taxon>
        <taxon>Metazoa</taxon>
        <taxon>Spiralia</taxon>
        <taxon>Lophotrochozoa</taxon>
        <taxon>Mollusca</taxon>
        <taxon>Gastropoda</taxon>
        <taxon>Heterobranchia</taxon>
        <taxon>Euthyneura</taxon>
        <taxon>Panpulmonata</taxon>
        <taxon>Sacoglossa</taxon>
        <taxon>Placobranchoidea</taxon>
        <taxon>Plakobranchidae</taxon>
        <taxon>Elysia</taxon>
    </lineage>
</organism>
<dbReference type="EMBL" id="JAWDGP010002565">
    <property type="protein sequence ID" value="KAK3781955.1"/>
    <property type="molecule type" value="Genomic_DNA"/>
</dbReference>
<name>A0AAE1A666_9GAST</name>
<dbReference type="Proteomes" id="UP001283361">
    <property type="component" value="Unassembled WGS sequence"/>
</dbReference>
<evidence type="ECO:0000313" key="2">
    <source>
        <dbReference type="Proteomes" id="UP001283361"/>
    </source>
</evidence>
<comment type="caution">
    <text evidence="1">The sequence shown here is derived from an EMBL/GenBank/DDBJ whole genome shotgun (WGS) entry which is preliminary data.</text>
</comment>
<dbReference type="AlphaFoldDB" id="A0AAE1A666"/>
<proteinExistence type="predicted"/>
<accession>A0AAE1A666</accession>
<sequence length="159" mass="17204">MRLVEKSGKLARGDKVNFFVLSVVELTELPDIDHAHLSHEVLNTTLTPSTRECHGYWQHERVLIGGSRSHNISDSYVTDHHGGDGGGGGVQRADGMSSLLAYREYCKYNRVSVGESHGGTERPGGCVLSQAPRGCRVCLCRTVAGWTTRSTGSFGVCSL</sequence>
<evidence type="ECO:0000313" key="1">
    <source>
        <dbReference type="EMBL" id="KAK3781955.1"/>
    </source>
</evidence>
<gene>
    <name evidence="1" type="ORF">RRG08_051254</name>
</gene>
<protein>
    <submittedName>
        <fullName evidence="1">Uncharacterized protein</fullName>
    </submittedName>
</protein>
<reference evidence="1" key="1">
    <citation type="journal article" date="2023" name="G3 (Bethesda)">
        <title>A reference genome for the long-term kleptoplast-retaining sea slug Elysia crispata morphotype clarki.</title>
        <authorList>
            <person name="Eastman K.E."/>
            <person name="Pendleton A.L."/>
            <person name="Shaikh M.A."/>
            <person name="Suttiyut T."/>
            <person name="Ogas R."/>
            <person name="Tomko P."/>
            <person name="Gavelis G."/>
            <person name="Widhalm J.R."/>
            <person name="Wisecaver J.H."/>
        </authorList>
    </citation>
    <scope>NUCLEOTIDE SEQUENCE</scope>
    <source>
        <strain evidence="1">ECLA1</strain>
    </source>
</reference>